<dbReference type="PANTHER" id="PTHR30011:SF16">
    <property type="entry name" value="C2H2 FINGER DOMAIN TRANSCRIPTION FACTOR (EUROFUNG)-RELATED"/>
    <property type="match status" value="1"/>
</dbReference>
<feature type="binding site" evidence="6">
    <location>
        <position position="232"/>
    </location>
    <ligand>
        <name>FMN</name>
        <dbReference type="ChEBI" id="CHEBI:58210"/>
    </ligand>
</feature>
<evidence type="ECO:0000313" key="9">
    <source>
        <dbReference type="EMBL" id="QIS10914.1"/>
    </source>
</evidence>
<feature type="compositionally biased region" description="Basic residues" evidence="7">
    <location>
        <begin position="14"/>
        <end position="29"/>
    </location>
</feature>
<evidence type="ECO:0000256" key="4">
    <source>
        <dbReference type="ARBA" id="ARBA00023033"/>
    </source>
</evidence>
<dbReference type="PANTHER" id="PTHR30011">
    <property type="entry name" value="ALKANESULFONATE MONOOXYGENASE-RELATED"/>
    <property type="match status" value="1"/>
</dbReference>
<dbReference type="InterPro" id="IPR036661">
    <property type="entry name" value="Luciferase-like_sf"/>
</dbReference>
<evidence type="ECO:0000313" key="10">
    <source>
        <dbReference type="Proteomes" id="UP000503540"/>
    </source>
</evidence>
<evidence type="ECO:0000256" key="7">
    <source>
        <dbReference type="SAM" id="MobiDB-lite"/>
    </source>
</evidence>
<feature type="binding site" evidence="6">
    <location>
        <position position="301"/>
    </location>
    <ligand>
        <name>FMN</name>
        <dbReference type="ChEBI" id="CHEBI:58210"/>
    </ligand>
</feature>
<sequence length="536" mass="59141">MDGRTPPEYLAAHRNPRRARRVARGRTGRRRDAAPAGTRRGAAPPARPGPETLVRQHPAYPARPTPTGQPLRDQPARSPFVTAKPRKTVHLAAHFPGVNNTTVWSDPESGSQIDFESFVHLARTAERGLFDFFFLAEGLRLREHRGRIHDLDVVGRPDTFTVLNALAGVTDKLGLAGTINSTFNEPFEVAKQFASLDHLSGGRAAWNVVTSSDAFTGENFRRGGYLEHDQRYRRAAEIVDAARTLWDSWPADALVVDRERGVFAREVPETRYHSSQFDIAGRFVLPPSPQGHPVLLQAGDSDDGREFGAATADAIFTGHGTLEAGQRFYADMKGRLAKYGRSADDLKILPAATFVLGDTAEEAQERARHIRLQQVGPQTALAFLEQVWGRDLSGYDPDGPLPELEPEDNVNITRGRVRHAKDPRAVAEAWRAKATAENLSIRELIIEVTARQQFIGTPAQVAGQIDDYVQSDASDGFILVPHLTPGGLDEFVDRVVPELQERGSFRTEYTGSTLRDHLGLPHPHHRKSVHEGARAS</sequence>
<evidence type="ECO:0000259" key="8">
    <source>
        <dbReference type="Pfam" id="PF00296"/>
    </source>
</evidence>
<protein>
    <submittedName>
        <fullName evidence="9">NtaA/DmoA family FMN-dependent monooxygenase</fullName>
        <ecNumber evidence="9">1.14.-.-</ecNumber>
    </submittedName>
</protein>
<feature type="region of interest" description="Disordered" evidence="7">
    <location>
        <begin position="508"/>
        <end position="536"/>
    </location>
</feature>
<dbReference type="AlphaFoldDB" id="A0A6G9YCM3"/>
<feature type="binding site" evidence="6">
    <location>
        <position position="228"/>
    </location>
    <ligand>
        <name>FMN</name>
        <dbReference type="ChEBI" id="CHEBI:58210"/>
    </ligand>
</feature>
<dbReference type="InterPro" id="IPR051260">
    <property type="entry name" value="Diverse_substr_monoxygenases"/>
</dbReference>
<dbReference type="CDD" id="cd01095">
    <property type="entry name" value="Nitrilotriacetate_monoxgenase"/>
    <property type="match status" value="1"/>
</dbReference>
<evidence type="ECO:0000256" key="6">
    <source>
        <dbReference type="PIRSR" id="PIRSR000337-1"/>
    </source>
</evidence>
<feature type="domain" description="Luciferase-like" evidence="8">
    <location>
        <begin position="108"/>
        <end position="471"/>
    </location>
</feature>
<accession>A0A6G9YCM3</accession>
<feature type="compositionally biased region" description="Low complexity" evidence="7">
    <location>
        <begin position="34"/>
        <end position="44"/>
    </location>
</feature>
<dbReference type="GO" id="GO:0004497">
    <property type="term" value="F:monooxygenase activity"/>
    <property type="evidence" value="ECO:0007669"/>
    <property type="project" value="UniProtKB-KW"/>
</dbReference>
<comment type="similarity">
    <text evidence="5">Belongs to the NtaA/SnaA/DszA monooxygenase family.</text>
</comment>
<keyword evidence="2 6" id="KW-0288">FMN</keyword>
<dbReference type="NCBIfam" id="TIGR03860">
    <property type="entry name" value="FMN_nitrolo"/>
    <property type="match status" value="1"/>
</dbReference>
<reference evidence="9 10" key="1">
    <citation type="journal article" date="2019" name="ACS Chem. Biol.">
        <title>Identification and Mobilization of a Cryptic Antibiotic Biosynthesis Gene Locus from a Human-Pathogenic Nocardia Isolate.</title>
        <authorList>
            <person name="Herisse M."/>
            <person name="Ishida K."/>
            <person name="Porter J.L."/>
            <person name="Howden B."/>
            <person name="Hertweck C."/>
            <person name="Stinear T.P."/>
            <person name="Pidot S.J."/>
        </authorList>
    </citation>
    <scope>NUCLEOTIDE SEQUENCE [LARGE SCALE GENOMIC DNA]</scope>
    <source>
        <strain evidence="9 10">AUSMDU00012717</strain>
    </source>
</reference>
<dbReference type="PIRSF" id="PIRSF000337">
    <property type="entry name" value="NTA_MOA"/>
    <property type="match status" value="1"/>
</dbReference>
<organism evidence="9 10">
    <name type="scientific">Nocardia arthritidis</name>
    <dbReference type="NCBI Taxonomy" id="228602"/>
    <lineage>
        <taxon>Bacteria</taxon>
        <taxon>Bacillati</taxon>
        <taxon>Actinomycetota</taxon>
        <taxon>Actinomycetes</taxon>
        <taxon>Mycobacteriales</taxon>
        <taxon>Nocardiaceae</taxon>
        <taxon>Nocardia</taxon>
    </lineage>
</organism>
<name>A0A6G9YCM3_9NOCA</name>
<keyword evidence="3 9" id="KW-0560">Oxidoreductase</keyword>
<dbReference type="Pfam" id="PF00296">
    <property type="entry name" value="Bac_luciferase"/>
    <property type="match status" value="1"/>
</dbReference>
<feature type="binding site" evidence="6">
    <location>
        <position position="178"/>
    </location>
    <ligand>
        <name>FMN</name>
        <dbReference type="ChEBI" id="CHEBI:58210"/>
    </ligand>
</feature>
<keyword evidence="1 6" id="KW-0285">Flavoprotein</keyword>
<evidence type="ECO:0000256" key="3">
    <source>
        <dbReference type="ARBA" id="ARBA00023002"/>
    </source>
</evidence>
<gene>
    <name evidence="9" type="ORF">F5544_15150</name>
</gene>
<dbReference type="Gene3D" id="3.20.20.30">
    <property type="entry name" value="Luciferase-like domain"/>
    <property type="match status" value="1"/>
</dbReference>
<feature type="region of interest" description="Disordered" evidence="7">
    <location>
        <begin position="1"/>
        <end position="78"/>
    </location>
</feature>
<dbReference type="EMBL" id="CP046172">
    <property type="protein sequence ID" value="QIS10914.1"/>
    <property type="molecule type" value="Genomic_DNA"/>
</dbReference>
<proteinExistence type="inferred from homology"/>
<dbReference type="EC" id="1.14.-.-" evidence="9"/>
<dbReference type="KEGG" id="nah:F5544_15150"/>
<evidence type="ECO:0000256" key="1">
    <source>
        <dbReference type="ARBA" id="ARBA00022630"/>
    </source>
</evidence>
<evidence type="ECO:0000256" key="2">
    <source>
        <dbReference type="ARBA" id="ARBA00022643"/>
    </source>
</evidence>
<dbReference type="InterPro" id="IPR016215">
    <property type="entry name" value="NTA_MOA"/>
</dbReference>
<dbReference type="SUPFAM" id="SSF51679">
    <property type="entry name" value="Bacterial luciferase-like"/>
    <property type="match status" value="1"/>
</dbReference>
<dbReference type="Proteomes" id="UP000503540">
    <property type="component" value="Chromosome"/>
</dbReference>
<keyword evidence="10" id="KW-1185">Reference proteome</keyword>
<evidence type="ECO:0000256" key="5">
    <source>
        <dbReference type="ARBA" id="ARBA00033748"/>
    </source>
</evidence>
<dbReference type="GO" id="GO:0016705">
    <property type="term" value="F:oxidoreductase activity, acting on paired donors, with incorporation or reduction of molecular oxygen"/>
    <property type="evidence" value="ECO:0007669"/>
    <property type="project" value="InterPro"/>
</dbReference>
<dbReference type="InterPro" id="IPR011251">
    <property type="entry name" value="Luciferase-like_dom"/>
</dbReference>
<keyword evidence="4 9" id="KW-0503">Monooxygenase</keyword>